<evidence type="ECO:0000256" key="3">
    <source>
        <dbReference type="ARBA" id="ARBA00022723"/>
    </source>
</evidence>
<keyword evidence="7 11" id="KW-0238">DNA-binding</keyword>
<dbReference type="GO" id="GO:0000978">
    <property type="term" value="F:RNA polymerase II cis-regulatory region sequence-specific DNA binding"/>
    <property type="evidence" value="ECO:0007669"/>
    <property type="project" value="InterPro"/>
</dbReference>
<dbReference type="SUPFAM" id="SSF57716">
    <property type="entry name" value="Glucocorticoid receptor-like (DNA-binding domain)"/>
    <property type="match status" value="1"/>
</dbReference>
<evidence type="ECO:0000256" key="11">
    <source>
        <dbReference type="RuleBase" id="RU004334"/>
    </source>
</evidence>
<evidence type="ECO:0000259" key="12">
    <source>
        <dbReference type="PROSITE" id="PS51030"/>
    </source>
</evidence>
<dbReference type="PANTHER" id="PTHR45680">
    <property type="entry name" value="NUCLEAR HORMONE RECEPTOR FAMILY"/>
    <property type="match status" value="1"/>
</dbReference>
<keyword evidence="5 11" id="KW-0862">Zinc</keyword>
<comment type="similarity">
    <text evidence="2 11">Belongs to the nuclear hormone receptor family.</text>
</comment>
<evidence type="ECO:0000259" key="13">
    <source>
        <dbReference type="PROSITE" id="PS51843"/>
    </source>
</evidence>
<dbReference type="PROSITE" id="PS51030">
    <property type="entry name" value="NUCLEAR_REC_DBD_2"/>
    <property type="match status" value="1"/>
</dbReference>
<dbReference type="PROSITE" id="PS51843">
    <property type="entry name" value="NR_LBD"/>
    <property type="match status" value="1"/>
</dbReference>
<keyword evidence="6 11" id="KW-0805">Transcription regulation</keyword>
<evidence type="ECO:0000313" key="15">
    <source>
        <dbReference type="Proteomes" id="UP000827892"/>
    </source>
</evidence>
<evidence type="ECO:0000256" key="2">
    <source>
        <dbReference type="ARBA" id="ARBA00005993"/>
    </source>
</evidence>
<reference evidence="14 15" key="1">
    <citation type="submission" date="2022-02" db="EMBL/GenBank/DDBJ databases">
        <title>Chromosome-level reference genomes for two strains of Caenorhabditis briggsae: an improved platform for comparative genomics.</title>
        <authorList>
            <person name="Stevens L."/>
            <person name="Andersen E.C."/>
        </authorList>
    </citation>
    <scope>NUCLEOTIDE SEQUENCE [LARGE SCALE GENOMIC DNA]</scope>
    <source>
        <strain evidence="14">QX1410_ONT</strain>
        <tissue evidence="14">Whole-organism</tissue>
    </source>
</reference>
<evidence type="ECO:0000313" key="14">
    <source>
        <dbReference type="EMBL" id="ULT92389.1"/>
    </source>
</evidence>
<dbReference type="GO" id="GO:0008270">
    <property type="term" value="F:zinc ion binding"/>
    <property type="evidence" value="ECO:0007669"/>
    <property type="project" value="UniProtKB-KW"/>
</dbReference>
<evidence type="ECO:0000256" key="6">
    <source>
        <dbReference type="ARBA" id="ARBA00023015"/>
    </source>
</evidence>
<dbReference type="SUPFAM" id="SSF48508">
    <property type="entry name" value="Nuclear receptor ligand-binding domain"/>
    <property type="match status" value="1"/>
</dbReference>
<evidence type="ECO:0000256" key="10">
    <source>
        <dbReference type="ARBA" id="ARBA00023242"/>
    </source>
</evidence>
<dbReference type="InterPro" id="IPR001628">
    <property type="entry name" value="Znf_hrmn_rcpt"/>
</dbReference>
<dbReference type="PROSITE" id="PS00031">
    <property type="entry name" value="NUCLEAR_REC_DBD_1"/>
    <property type="match status" value="1"/>
</dbReference>
<gene>
    <name evidence="14" type="ORF">L3Y34_009874</name>
</gene>
<dbReference type="Gene3D" id="1.10.565.10">
    <property type="entry name" value="Retinoid X Receptor"/>
    <property type="match status" value="1"/>
</dbReference>
<accession>A0AAE9A6N8</accession>
<feature type="domain" description="NR LBD" evidence="13">
    <location>
        <begin position="120"/>
        <end position="392"/>
    </location>
</feature>
<dbReference type="InterPro" id="IPR000536">
    <property type="entry name" value="Nucl_hrmn_rcpt_lig-bd"/>
</dbReference>
<name>A0AAE9A6N8_CAEBR</name>
<dbReference type="Proteomes" id="UP000827892">
    <property type="component" value="Chromosome V"/>
</dbReference>
<dbReference type="GO" id="GO:0003700">
    <property type="term" value="F:DNA-binding transcription factor activity"/>
    <property type="evidence" value="ECO:0007669"/>
    <property type="project" value="InterPro"/>
</dbReference>
<keyword evidence="3 11" id="KW-0479">Metal-binding</keyword>
<dbReference type="InterPro" id="IPR051152">
    <property type="entry name" value="C.elegans_Orphan_NR"/>
</dbReference>
<dbReference type="Gene3D" id="3.30.50.10">
    <property type="entry name" value="Erythroid Transcription Factor GATA-1, subunit A"/>
    <property type="match status" value="1"/>
</dbReference>
<dbReference type="GO" id="GO:0005634">
    <property type="term" value="C:nucleus"/>
    <property type="evidence" value="ECO:0007669"/>
    <property type="project" value="UniProtKB-SubCell"/>
</dbReference>
<evidence type="ECO:0000256" key="4">
    <source>
        <dbReference type="ARBA" id="ARBA00022771"/>
    </source>
</evidence>
<evidence type="ECO:0000256" key="7">
    <source>
        <dbReference type="ARBA" id="ARBA00023125"/>
    </source>
</evidence>
<keyword evidence="8 11" id="KW-0804">Transcription</keyword>
<evidence type="ECO:0000256" key="8">
    <source>
        <dbReference type="ARBA" id="ARBA00023163"/>
    </source>
</evidence>
<comment type="subcellular location">
    <subcellularLocation>
        <location evidence="1 11">Nucleus</location>
    </subcellularLocation>
</comment>
<dbReference type="Pfam" id="PF00105">
    <property type="entry name" value="zf-C4"/>
    <property type="match status" value="1"/>
</dbReference>
<feature type="domain" description="Nuclear receptor" evidence="12">
    <location>
        <begin position="12"/>
        <end position="89"/>
    </location>
</feature>
<dbReference type="PRINTS" id="PR00047">
    <property type="entry name" value="STROIDFINGER"/>
</dbReference>
<dbReference type="InterPro" id="IPR035500">
    <property type="entry name" value="NHR-like_dom_sf"/>
</dbReference>
<keyword evidence="9 11" id="KW-0675">Receptor</keyword>
<dbReference type="CDD" id="cd06960">
    <property type="entry name" value="NR_DBD_HNF4A"/>
    <property type="match status" value="1"/>
</dbReference>
<dbReference type="InterPro" id="IPR013088">
    <property type="entry name" value="Znf_NHR/GATA"/>
</dbReference>
<dbReference type="SMART" id="SM00399">
    <property type="entry name" value="ZnF_C4"/>
    <property type="match status" value="1"/>
</dbReference>
<dbReference type="InterPro" id="IPR049636">
    <property type="entry name" value="HNF4-like_DBD"/>
</dbReference>
<keyword evidence="4 11" id="KW-0863">Zinc-finger</keyword>
<dbReference type="EMBL" id="CP090895">
    <property type="protein sequence ID" value="ULT92389.1"/>
    <property type="molecule type" value="Genomic_DNA"/>
</dbReference>
<evidence type="ECO:0000256" key="9">
    <source>
        <dbReference type="ARBA" id="ARBA00023170"/>
    </source>
</evidence>
<dbReference type="AlphaFoldDB" id="A0AAE9A6N8"/>
<sequence length="392" mass="46289">MTVLSSLTIYSNPKCLICENDGNGVHFGVQTCRACAMFFRRSLHQQTEFQCKNHSKFCKIENADSRLMCKFCRLKKCQTVGMSNDKKDSSKCQDVVMSDPQRVIYEVLHPVTQKPVKWIDIGPIIRRSREILEEFHPPSTFKFQSLNALQKMTFSLAKFRNAQKMKTKILDFMTFDDYFMHWEEWMTRAAEWLMHSVHFRLLPNHEKLQFFKIVWAVWRRFERNSMSAKVFGKKCLDEKLLLISDDTVTVFDKLTIDHSEIQGPRLHEWRAILRHNLLQYFELVVRPCLEWNFTEMEINFALSQIVWNYASRKLLGQTLQAADSFLAEISENLHEYYQTELKIKNYAPRLAVIMDMVNGVLKNQLEHEKTMEMAFLFDMLSIVVSEPAFFIV</sequence>
<protein>
    <submittedName>
        <fullName evidence="14">Uncharacterized protein</fullName>
    </submittedName>
</protein>
<dbReference type="Pfam" id="PF00104">
    <property type="entry name" value="Hormone_recep"/>
    <property type="match status" value="1"/>
</dbReference>
<organism evidence="14 15">
    <name type="scientific">Caenorhabditis briggsae</name>
    <dbReference type="NCBI Taxonomy" id="6238"/>
    <lineage>
        <taxon>Eukaryota</taxon>
        <taxon>Metazoa</taxon>
        <taxon>Ecdysozoa</taxon>
        <taxon>Nematoda</taxon>
        <taxon>Chromadorea</taxon>
        <taxon>Rhabditida</taxon>
        <taxon>Rhabditina</taxon>
        <taxon>Rhabditomorpha</taxon>
        <taxon>Rhabditoidea</taxon>
        <taxon>Rhabditidae</taxon>
        <taxon>Peloderinae</taxon>
        <taxon>Caenorhabditis</taxon>
    </lineage>
</organism>
<keyword evidence="10 11" id="KW-0539">Nucleus</keyword>
<proteinExistence type="inferred from homology"/>
<dbReference type="SMART" id="SM00430">
    <property type="entry name" value="HOLI"/>
    <property type="match status" value="1"/>
</dbReference>
<evidence type="ECO:0000256" key="5">
    <source>
        <dbReference type="ARBA" id="ARBA00022833"/>
    </source>
</evidence>
<dbReference type="PANTHER" id="PTHR45680:SF31">
    <property type="entry name" value="NR LBD DOMAIN-CONTAINING PROTEIN-RELATED"/>
    <property type="match status" value="1"/>
</dbReference>
<evidence type="ECO:0000256" key="1">
    <source>
        <dbReference type="ARBA" id="ARBA00004123"/>
    </source>
</evidence>